<evidence type="ECO:0000259" key="1">
    <source>
        <dbReference type="Pfam" id="PF18448"/>
    </source>
</evidence>
<feature type="domain" description="Endoglucanase B carbohydrate binding" evidence="1">
    <location>
        <begin position="5"/>
        <end position="109"/>
    </location>
</feature>
<sequence>MISFDKPAVSAATGTTTALTIPTRFNGDQLATMEARYADGSNAGSASWTPFQAFNTAFAPDYAGNALVLKPDFLDALKDGTPATLTFHFWSGATVTYRVTKSGTTVTGTAS</sequence>
<dbReference type="Pfam" id="PF18448">
    <property type="entry name" value="CBM46"/>
    <property type="match status" value="1"/>
</dbReference>
<dbReference type="EMBL" id="CP163445">
    <property type="protein sequence ID" value="XDQ77611.1"/>
    <property type="molecule type" value="Genomic_DNA"/>
</dbReference>
<proteinExistence type="predicted"/>
<protein>
    <recommendedName>
        <fullName evidence="1">Endoglucanase B carbohydrate binding domain-containing protein</fullName>
    </recommendedName>
</protein>
<evidence type="ECO:0000313" key="2">
    <source>
        <dbReference type="EMBL" id="XDQ77611.1"/>
    </source>
</evidence>
<dbReference type="InterPro" id="IPR013783">
    <property type="entry name" value="Ig-like_fold"/>
</dbReference>
<dbReference type="GO" id="GO:0005975">
    <property type="term" value="P:carbohydrate metabolic process"/>
    <property type="evidence" value="ECO:0007669"/>
    <property type="project" value="UniProtKB-ARBA"/>
</dbReference>
<name>A0AB39TCX7_9ACTN</name>
<dbReference type="RefSeq" id="WP_369182386.1">
    <property type="nucleotide sequence ID" value="NZ_CP163445.1"/>
</dbReference>
<organism evidence="2">
    <name type="scientific">Streptomyces sp. Y1</name>
    <dbReference type="NCBI Taxonomy" id="3238634"/>
    <lineage>
        <taxon>Bacteria</taxon>
        <taxon>Bacillati</taxon>
        <taxon>Actinomycetota</taxon>
        <taxon>Actinomycetes</taxon>
        <taxon>Kitasatosporales</taxon>
        <taxon>Streptomycetaceae</taxon>
        <taxon>Streptomyces</taxon>
    </lineage>
</organism>
<dbReference type="InterPro" id="IPR040946">
    <property type="entry name" value="CBM46"/>
</dbReference>
<dbReference type="AlphaFoldDB" id="A0AB39TCX7"/>
<gene>
    <name evidence="2" type="ORF">AB2U05_03485</name>
</gene>
<accession>A0AB39TCX7</accession>
<dbReference type="Gene3D" id="2.60.40.10">
    <property type="entry name" value="Immunoglobulins"/>
    <property type="match status" value="1"/>
</dbReference>
<reference evidence="2" key="1">
    <citation type="submission" date="2024-07" db="EMBL/GenBank/DDBJ databases">
        <authorList>
            <person name="Yu S.T."/>
        </authorList>
    </citation>
    <scope>NUCLEOTIDE SEQUENCE</scope>
    <source>
        <strain evidence="2">Y1</strain>
    </source>
</reference>